<protein>
    <recommendedName>
        <fullName evidence="2">Baseplate protein J-like</fullName>
    </recommendedName>
</protein>
<reference evidence="1" key="1">
    <citation type="submission" date="2020-04" db="EMBL/GenBank/DDBJ databases">
        <authorList>
            <person name="Chiriac C."/>
            <person name="Salcher M."/>
            <person name="Ghai R."/>
            <person name="Kavagutti S V."/>
        </authorList>
    </citation>
    <scope>NUCLEOTIDE SEQUENCE</scope>
</reference>
<organism evidence="1">
    <name type="scientific">uncultured Caudovirales phage</name>
    <dbReference type="NCBI Taxonomy" id="2100421"/>
    <lineage>
        <taxon>Viruses</taxon>
        <taxon>Duplodnaviria</taxon>
        <taxon>Heunggongvirae</taxon>
        <taxon>Uroviricota</taxon>
        <taxon>Caudoviricetes</taxon>
        <taxon>Peduoviridae</taxon>
        <taxon>Maltschvirus</taxon>
        <taxon>Maltschvirus maltsch</taxon>
    </lineage>
</organism>
<name>A0A6J5KLI8_9CAUD</name>
<gene>
    <name evidence="1" type="ORF">UFOVP29_293</name>
</gene>
<evidence type="ECO:0000313" key="1">
    <source>
        <dbReference type="EMBL" id="CAB4123134.1"/>
    </source>
</evidence>
<proteinExistence type="predicted"/>
<dbReference type="EMBL" id="LR796167">
    <property type="protein sequence ID" value="CAB4123134.1"/>
    <property type="molecule type" value="Genomic_DNA"/>
</dbReference>
<accession>A0A6J5KLI8</accession>
<sequence>MAVTQQQRQSQLFYGEDWRVIYTAFTQVNFAAYDFDTIRAAMIDYIRLNYPEDFNDWIESSEFVAIIDLLAYLGQSLAFRMDLNTRENFLDTATRRESVIRLARMLSYNAPRAVPSQGLLKITTIISSQDLYDSSGQNIKNVPVTWNDQNNSNWLEQFVLVINNSLNSNNYYGNPVKSGTVNGIETELYEMNTTTSGTTVFPFTTTVAGDTMNFELINPDFTTADTVAINSSTSGVFFERSPDPANSWFLIYRSDGLGNSSANTGFFLMFKQGNQGYSDFQLDYPIANRVIDINVNNINNIDVWVQNIDTAGNLLKNWTRVPSVNGYNVIYNSLNRNERDVYSAYTRDSNGLDQISLRFADGNFGNVPTGILRVWYRVSNGLAYQIRPTDMQNLSFAYNYNDNLNNTFSIVFTASLQNTVANSQVRANNQQIKLAASQTYYTQDRMVTGEDYNLYPLVNTQALKVKAVNRVYSGQSRYLDINDPTGTYQNTKIVSTDGILYLESDQNRVEVSVTGNQNSTSLVTNYIQPMLNGSQGQSRNAQELQDYYYYTYPRSNIQASGNIVWQTATVSTQTCTGAFYIGNVAQPVGSNVTITSAMHNISTGSLLNINDSWVQVTNVSNAGIGSSNGVMTNGQGAVTITPALPRATTNIPHTVIASWNPVMNSTEQAAVATALDRKNTFGIRYEYRNSAWIVITHSNINTGAWSLANAGDASNTNKDSSWLILCVYKGATWQFYSRATRYIYESVRDVRFLFNTDYKTIDIATGSVKQDTVTVLDINSAPQNPAVNTPAPSLGRNYSWKILGQDIYPDGYTDPTKVYVTPATTALGAPADPNQYAEIVDPQTIAQRMVFWTLVTSSDGYQYWQPRQISIDRIYTYSNQLPAATDAGWHSGEMAFVITNGKFYRYSVVGTTGVLTDVTNMWRMRIGRNAIRWIYEHFAPNDQRIDPAVMNIIDTYVLTSTYDTDIRNWIAINGVAGNQPTAPTAEQLREIFQNLEGYKTMTDQIVWHPVKYKIIFGSQAASEMQVRFKVVKAAGTTVTDNEVKSRVIAAVNAYFNLVNWDFGQSFFFTELAAYIHIQLATVVATVVITPVNAQAQFGDLFEIKCASDEVFISCARVSDVDIVTDLAEMTLGITHG</sequence>
<evidence type="ECO:0008006" key="2">
    <source>
        <dbReference type="Google" id="ProtNLM"/>
    </source>
</evidence>